<evidence type="ECO:0000313" key="16">
    <source>
        <dbReference type="Proteomes" id="UP001492380"/>
    </source>
</evidence>
<dbReference type="CDD" id="cd04056">
    <property type="entry name" value="Peptidases_S53"/>
    <property type="match status" value="1"/>
</dbReference>
<feature type="active site" description="Charge relay system" evidence="11">
    <location>
        <position position="306"/>
    </location>
</feature>
<comment type="cofactor">
    <cofactor evidence="11">
        <name>Ca(2+)</name>
        <dbReference type="ChEBI" id="CHEBI:29108"/>
    </cofactor>
    <text evidence="11">Binds 1 Ca(2+) ion per subunit.</text>
</comment>
<sequence length="620" mass="66362">MLGSSIFVLLAAAAAASPLRARSPYAVKERHFVPRGWTSMGKAPSEHVIDLQIGLKQSQFDELERHLYEVSDPRHQRYGQHLSPDEVHELIKPHDETLDLVHEWLEDAGVERPKLEYSQARDWIKVSLPVKEAERLLDTEYSVYEHTSGSRLVRTPEWSLPLHLHEHIESIQPTNSFFRAGPRKSNVKPVGKAVKPASLAVQVAEAKSSSASVSDVCHEDYVTPTCLRTLYGTIDYVPQAAGQNKVGLANYLNEANNRSDVSIFLSQFRSDATKAAFNFTIEVIDGGDNQQTPNTAEQNADGKDEEGNLDAETILGIGYPTPLIAYNTGGEPPFTPDDAVTSNTNEPYLTWVQYVLNQTDIPQVISTSYGDDEQTVPLSYATTVCKQFAQLGARGVSLLFASGDEGVGTSGSCISNNGSSAATFLPSFPDGCPYVTSVGATKGFSPEVVAYDDLGSGNIYASGGGYSNYFAMPSYQAAAVTNYTTNTVGAAYAGLYNASGRAYPDIAAQGQDFVVTWGGDNILLDGTSASTPAAAGIITLVNDALIAAGKSPLGFLNPWLYSEGYTAFNDVTNGSAVGCDVDGFEAAVGWDAVTGWGTPNFPKILSVLGLNVTTSAKAKA</sequence>
<evidence type="ECO:0000256" key="6">
    <source>
        <dbReference type="ARBA" id="ARBA00022723"/>
    </source>
</evidence>
<dbReference type="InterPro" id="IPR030400">
    <property type="entry name" value="Sedolisin_dom"/>
</dbReference>
<dbReference type="PROSITE" id="PS51695">
    <property type="entry name" value="SEDOLISIN"/>
    <property type="match status" value="1"/>
</dbReference>
<dbReference type="PANTHER" id="PTHR14218">
    <property type="entry name" value="PROTEASE S8 TRIPEPTIDYL PEPTIDASE I CLN2"/>
    <property type="match status" value="1"/>
</dbReference>
<organism evidence="15 16">
    <name type="scientific">Phyllosticta capitalensis</name>
    <dbReference type="NCBI Taxonomy" id="121624"/>
    <lineage>
        <taxon>Eukaryota</taxon>
        <taxon>Fungi</taxon>
        <taxon>Dikarya</taxon>
        <taxon>Ascomycota</taxon>
        <taxon>Pezizomycotina</taxon>
        <taxon>Dothideomycetes</taxon>
        <taxon>Dothideomycetes incertae sedis</taxon>
        <taxon>Botryosphaeriales</taxon>
        <taxon>Phyllostictaceae</taxon>
        <taxon>Phyllosticta</taxon>
    </lineage>
</organism>
<dbReference type="PANTHER" id="PTHR14218:SF39">
    <property type="entry name" value="PEPTIDASE S53 DOMAIN-CONTAINING PROTEIN"/>
    <property type="match status" value="1"/>
</dbReference>
<dbReference type="PROSITE" id="PS00138">
    <property type="entry name" value="SUBTILASE_SER"/>
    <property type="match status" value="1"/>
</dbReference>
<dbReference type="Pfam" id="PF00082">
    <property type="entry name" value="Peptidase_S8"/>
    <property type="match status" value="1"/>
</dbReference>
<dbReference type="CDD" id="cd11377">
    <property type="entry name" value="Pro-peptidase_S53"/>
    <property type="match status" value="1"/>
</dbReference>
<dbReference type="Pfam" id="PF09286">
    <property type="entry name" value="Pro-kuma_activ"/>
    <property type="match status" value="1"/>
</dbReference>
<feature type="binding site" evidence="11">
    <location>
        <position position="589"/>
    </location>
    <ligand>
        <name>Ca(2+)</name>
        <dbReference type="ChEBI" id="CHEBI:29108"/>
    </ligand>
</feature>
<dbReference type="InterPro" id="IPR000209">
    <property type="entry name" value="Peptidase_S8/S53_dom"/>
</dbReference>
<feature type="domain" description="Peptidase S53" evidence="14">
    <location>
        <begin position="221"/>
        <end position="611"/>
    </location>
</feature>
<evidence type="ECO:0000256" key="4">
    <source>
        <dbReference type="ARBA" id="ARBA00012462"/>
    </source>
</evidence>
<feature type="region of interest" description="Disordered" evidence="12">
    <location>
        <begin position="286"/>
        <end position="306"/>
    </location>
</feature>
<evidence type="ECO:0000256" key="10">
    <source>
        <dbReference type="ARBA" id="ARBA00023145"/>
    </source>
</evidence>
<dbReference type="InterPro" id="IPR036852">
    <property type="entry name" value="Peptidase_S8/S53_dom_sf"/>
</dbReference>
<feature type="active site" description="Charge relay system" evidence="11">
    <location>
        <position position="310"/>
    </location>
</feature>
<evidence type="ECO:0000256" key="7">
    <source>
        <dbReference type="ARBA" id="ARBA00022801"/>
    </source>
</evidence>
<evidence type="ECO:0000259" key="14">
    <source>
        <dbReference type="PROSITE" id="PS51695"/>
    </source>
</evidence>
<evidence type="ECO:0000256" key="9">
    <source>
        <dbReference type="ARBA" id="ARBA00022837"/>
    </source>
</evidence>
<keyword evidence="8 11" id="KW-0720">Serine protease</keyword>
<feature type="signal peptide" evidence="13">
    <location>
        <begin position="1"/>
        <end position="21"/>
    </location>
</feature>
<dbReference type="Proteomes" id="UP001492380">
    <property type="component" value="Unassembled WGS sequence"/>
</dbReference>
<accession>A0ABR1YAB9</accession>
<dbReference type="SUPFAM" id="SSF52743">
    <property type="entry name" value="Subtilisin-like"/>
    <property type="match status" value="1"/>
</dbReference>
<comment type="function">
    <text evidence="2">Secreted tripeptidyl-peptidase which degrades proteins at acidic pHs and is involved in virulence.</text>
</comment>
<protein>
    <recommendedName>
        <fullName evidence="4">tripeptidyl-peptidase II</fullName>
        <ecNumber evidence="4">3.4.14.10</ecNumber>
    </recommendedName>
</protein>
<evidence type="ECO:0000313" key="15">
    <source>
        <dbReference type="EMBL" id="KAK8223895.1"/>
    </source>
</evidence>
<dbReference type="SUPFAM" id="SSF54897">
    <property type="entry name" value="Protease propeptides/inhibitors"/>
    <property type="match status" value="1"/>
</dbReference>
<dbReference type="InterPro" id="IPR015366">
    <property type="entry name" value="S53_propep"/>
</dbReference>
<evidence type="ECO:0000256" key="5">
    <source>
        <dbReference type="ARBA" id="ARBA00022670"/>
    </source>
</evidence>
<comment type="catalytic activity">
    <reaction evidence="1">
        <text>Release of an N-terminal tripeptide from a polypeptide.</text>
        <dbReference type="EC" id="3.4.14.10"/>
    </reaction>
</comment>
<keyword evidence="16" id="KW-1185">Reference proteome</keyword>
<dbReference type="InterPro" id="IPR023828">
    <property type="entry name" value="Peptidase_S8_Ser-AS"/>
</dbReference>
<feature type="binding site" evidence="11">
    <location>
        <position position="571"/>
    </location>
    <ligand>
        <name>Ca(2+)</name>
        <dbReference type="ChEBI" id="CHEBI:29108"/>
    </ligand>
</feature>
<keyword evidence="6 11" id="KW-0479">Metal-binding</keyword>
<feature type="active site" description="Charge relay system" evidence="11">
    <location>
        <position position="528"/>
    </location>
</feature>
<keyword evidence="9 11" id="KW-0106">Calcium</keyword>
<evidence type="ECO:0000256" key="12">
    <source>
        <dbReference type="SAM" id="MobiDB-lite"/>
    </source>
</evidence>
<feature type="binding site" evidence="11">
    <location>
        <position position="591"/>
    </location>
    <ligand>
        <name>Ca(2+)</name>
        <dbReference type="ChEBI" id="CHEBI:29108"/>
    </ligand>
</feature>
<evidence type="ECO:0000256" key="8">
    <source>
        <dbReference type="ARBA" id="ARBA00022825"/>
    </source>
</evidence>
<gene>
    <name evidence="15" type="ORF">HDK90DRAFT_520694</name>
</gene>
<dbReference type="EC" id="3.4.14.10" evidence="4"/>
<evidence type="ECO:0000256" key="2">
    <source>
        <dbReference type="ARBA" id="ARBA00002451"/>
    </source>
</evidence>
<keyword evidence="10" id="KW-0865">Zymogen</keyword>
<keyword evidence="7 11" id="KW-0378">Hydrolase</keyword>
<keyword evidence="13" id="KW-0732">Signal</keyword>
<feature type="compositionally biased region" description="Polar residues" evidence="12">
    <location>
        <begin position="288"/>
        <end position="298"/>
    </location>
</feature>
<name>A0ABR1YAB9_9PEZI</name>
<dbReference type="InterPro" id="IPR050819">
    <property type="entry name" value="Tripeptidyl-peptidase_I"/>
</dbReference>
<comment type="caution">
    <text evidence="15">The sequence shown here is derived from an EMBL/GenBank/DDBJ whole genome shotgun (WGS) entry which is preliminary data.</text>
</comment>
<dbReference type="EMBL" id="JBBWRZ010000013">
    <property type="protein sequence ID" value="KAK8223895.1"/>
    <property type="molecule type" value="Genomic_DNA"/>
</dbReference>
<proteinExistence type="predicted"/>
<evidence type="ECO:0000256" key="1">
    <source>
        <dbReference type="ARBA" id="ARBA00001910"/>
    </source>
</evidence>
<keyword evidence="5 11" id="KW-0645">Protease</keyword>
<dbReference type="SMART" id="SM00944">
    <property type="entry name" value="Pro-kuma_activ"/>
    <property type="match status" value="1"/>
</dbReference>
<dbReference type="Gene3D" id="3.40.50.200">
    <property type="entry name" value="Peptidase S8/S53 domain"/>
    <property type="match status" value="1"/>
</dbReference>
<comment type="subcellular location">
    <subcellularLocation>
        <location evidence="3">Secreted</location>
        <location evidence="3">Extracellular space</location>
    </subcellularLocation>
</comment>
<feature type="chain" id="PRO_5047403754" description="tripeptidyl-peptidase II" evidence="13">
    <location>
        <begin position="22"/>
        <end position="620"/>
    </location>
</feature>
<evidence type="ECO:0000256" key="13">
    <source>
        <dbReference type="SAM" id="SignalP"/>
    </source>
</evidence>
<evidence type="ECO:0000256" key="3">
    <source>
        <dbReference type="ARBA" id="ARBA00004239"/>
    </source>
</evidence>
<evidence type="ECO:0000256" key="11">
    <source>
        <dbReference type="PROSITE-ProRule" id="PRU01032"/>
    </source>
</evidence>
<reference evidence="15 16" key="1">
    <citation type="submission" date="2024-04" db="EMBL/GenBank/DDBJ databases">
        <title>Phyllosticta paracitricarpa is synonymous to the EU quarantine fungus P. citricarpa based on phylogenomic analyses.</title>
        <authorList>
            <consortium name="Lawrence Berkeley National Laboratory"/>
            <person name="Van Ingen-Buijs V.A."/>
            <person name="Van Westerhoven A.C."/>
            <person name="Haridas S."/>
            <person name="Skiadas P."/>
            <person name="Martin F."/>
            <person name="Groenewald J.Z."/>
            <person name="Crous P.W."/>
            <person name="Seidl M.F."/>
        </authorList>
    </citation>
    <scope>NUCLEOTIDE SEQUENCE [LARGE SCALE GENOMIC DNA]</scope>
    <source>
        <strain evidence="15 16">CBS 123374</strain>
    </source>
</reference>
<feature type="binding site" evidence="11">
    <location>
        <position position="570"/>
    </location>
    <ligand>
        <name>Ca(2+)</name>
        <dbReference type="ChEBI" id="CHEBI:29108"/>
    </ligand>
</feature>